<name>A0AAV4R7B9_CAEEX</name>
<evidence type="ECO:0000256" key="1">
    <source>
        <dbReference type="SAM" id="Phobius"/>
    </source>
</evidence>
<accession>A0AAV4R7B9</accession>
<dbReference type="Proteomes" id="UP001054945">
    <property type="component" value="Unassembled WGS sequence"/>
</dbReference>
<gene>
    <name evidence="2" type="ORF">CEXT_72941</name>
</gene>
<protein>
    <submittedName>
        <fullName evidence="2">Uncharacterized protein</fullName>
    </submittedName>
</protein>
<proteinExistence type="predicted"/>
<organism evidence="2 3">
    <name type="scientific">Caerostris extrusa</name>
    <name type="common">Bark spider</name>
    <name type="synonym">Caerostris bankana</name>
    <dbReference type="NCBI Taxonomy" id="172846"/>
    <lineage>
        <taxon>Eukaryota</taxon>
        <taxon>Metazoa</taxon>
        <taxon>Ecdysozoa</taxon>
        <taxon>Arthropoda</taxon>
        <taxon>Chelicerata</taxon>
        <taxon>Arachnida</taxon>
        <taxon>Araneae</taxon>
        <taxon>Araneomorphae</taxon>
        <taxon>Entelegynae</taxon>
        <taxon>Araneoidea</taxon>
        <taxon>Araneidae</taxon>
        <taxon>Caerostris</taxon>
    </lineage>
</organism>
<evidence type="ECO:0000313" key="2">
    <source>
        <dbReference type="EMBL" id="GIY16226.1"/>
    </source>
</evidence>
<reference evidence="2 3" key="1">
    <citation type="submission" date="2021-06" db="EMBL/GenBank/DDBJ databases">
        <title>Caerostris extrusa draft genome.</title>
        <authorList>
            <person name="Kono N."/>
            <person name="Arakawa K."/>
        </authorList>
    </citation>
    <scope>NUCLEOTIDE SEQUENCE [LARGE SCALE GENOMIC DNA]</scope>
</reference>
<feature type="transmembrane region" description="Helical" evidence="1">
    <location>
        <begin position="54"/>
        <end position="70"/>
    </location>
</feature>
<comment type="caution">
    <text evidence="2">The sequence shown here is derived from an EMBL/GenBank/DDBJ whole genome shotgun (WGS) entry which is preliminary data.</text>
</comment>
<keyword evidence="1" id="KW-0472">Membrane</keyword>
<keyword evidence="3" id="KW-1185">Reference proteome</keyword>
<dbReference type="AlphaFoldDB" id="A0AAV4R7B9"/>
<keyword evidence="1" id="KW-1133">Transmembrane helix</keyword>
<keyword evidence="1" id="KW-0812">Transmembrane</keyword>
<dbReference type="EMBL" id="BPLR01007348">
    <property type="protein sequence ID" value="GIY16226.1"/>
    <property type="molecule type" value="Genomic_DNA"/>
</dbReference>
<sequence>MDGFHKGYLVLPREGLFAKLCNGRGQTSKKSLRCGVTGVLFNKDMALCDKVFCFQRIFVCLAIFFVLLFLKKHWLIRLWLFYNAIESVP</sequence>
<evidence type="ECO:0000313" key="3">
    <source>
        <dbReference type="Proteomes" id="UP001054945"/>
    </source>
</evidence>